<dbReference type="Proteomes" id="UP001597277">
    <property type="component" value="Unassembled WGS sequence"/>
</dbReference>
<dbReference type="EMBL" id="JBHUEE010000001">
    <property type="protein sequence ID" value="MFD1716776.1"/>
    <property type="molecule type" value="Genomic_DNA"/>
</dbReference>
<feature type="compositionally biased region" description="Low complexity" evidence="3">
    <location>
        <begin position="173"/>
        <end position="192"/>
    </location>
</feature>
<accession>A0ABW4KZE2</accession>
<dbReference type="InterPro" id="IPR050625">
    <property type="entry name" value="ParA/MinD_ATPase"/>
</dbReference>
<feature type="region of interest" description="Disordered" evidence="3">
    <location>
        <begin position="115"/>
        <end position="193"/>
    </location>
</feature>
<evidence type="ECO:0000256" key="2">
    <source>
        <dbReference type="ARBA" id="ARBA00022840"/>
    </source>
</evidence>
<evidence type="ECO:0000313" key="4">
    <source>
        <dbReference type="EMBL" id="MFD1716776.1"/>
    </source>
</evidence>
<feature type="compositionally biased region" description="Pro residues" evidence="3">
    <location>
        <begin position="119"/>
        <end position="132"/>
    </location>
</feature>
<proteinExistence type="predicted"/>
<name>A0ABW4KZE2_9MICO</name>
<dbReference type="InterPro" id="IPR027417">
    <property type="entry name" value="P-loop_NTPase"/>
</dbReference>
<dbReference type="PANTHER" id="PTHR43384">
    <property type="entry name" value="SEPTUM SITE-DETERMINING PROTEIN MIND HOMOLOG, CHLOROPLASTIC-RELATED"/>
    <property type="match status" value="1"/>
</dbReference>
<reference evidence="5" key="1">
    <citation type="journal article" date="2019" name="Int. J. Syst. Evol. Microbiol.">
        <title>The Global Catalogue of Microorganisms (GCM) 10K type strain sequencing project: providing services to taxonomists for standard genome sequencing and annotation.</title>
        <authorList>
            <consortium name="The Broad Institute Genomics Platform"/>
            <consortium name="The Broad Institute Genome Sequencing Center for Infectious Disease"/>
            <person name="Wu L."/>
            <person name="Ma J."/>
        </authorList>
    </citation>
    <scope>NUCLEOTIDE SEQUENCE [LARGE SCALE GENOMIC DNA]</scope>
    <source>
        <strain evidence="5">JCM 17130</strain>
    </source>
</reference>
<dbReference type="RefSeq" id="WP_388002201.1">
    <property type="nucleotide sequence ID" value="NZ_JBHUEE010000001.1"/>
</dbReference>
<dbReference type="PANTHER" id="PTHR43384:SF6">
    <property type="entry name" value="SEPTUM SITE-DETERMINING PROTEIN MIND HOMOLOG, CHLOROPLASTIC"/>
    <property type="match status" value="1"/>
</dbReference>
<evidence type="ECO:0000256" key="1">
    <source>
        <dbReference type="ARBA" id="ARBA00022741"/>
    </source>
</evidence>
<organism evidence="4 5">
    <name type="scientific">Georgenia deserti</name>
    <dbReference type="NCBI Taxonomy" id="2093781"/>
    <lineage>
        <taxon>Bacteria</taxon>
        <taxon>Bacillati</taxon>
        <taxon>Actinomycetota</taxon>
        <taxon>Actinomycetes</taxon>
        <taxon>Micrococcales</taxon>
        <taxon>Bogoriellaceae</taxon>
        <taxon>Georgenia</taxon>
    </lineage>
</organism>
<keyword evidence="5" id="KW-1185">Reference proteome</keyword>
<gene>
    <name evidence="4" type="ORF">ACFSE6_02940</name>
</gene>
<evidence type="ECO:0000313" key="5">
    <source>
        <dbReference type="Proteomes" id="UP001597277"/>
    </source>
</evidence>
<keyword evidence="1" id="KW-0547">Nucleotide-binding</keyword>
<evidence type="ECO:0000256" key="3">
    <source>
        <dbReference type="SAM" id="MobiDB-lite"/>
    </source>
</evidence>
<dbReference type="SUPFAM" id="SSF52540">
    <property type="entry name" value="P-loop containing nucleoside triphosphate hydrolases"/>
    <property type="match status" value="1"/>
</dbReference>
<keyword evidence="2" id="KW-0067">ATP-binding</keyword>
<comment type="caution">
    <text evidence="4">The sequence shown here is derived from an EMBL/GenBank/DDBJ whole genome shotgun (WGS) entry which is preliminary data.</text>
</comment>
<dbReference type="Gene3D" id="3.40.50.300">
    <property type="entry name" value="P-loop containing nucleotide triphosphate hydrolases"/>
    <property type="match status" value="1"/>
</dbReference>
<sequence>MSTGVLLALTGPVESELVRLLHAPGSDLRVVRRCADVPEVLAAAGAGLGTVAVLGAEFPGLDRSVVARLRSAGTRTLLVAAPEDAARASALGPDAVEPTGSAAALAEAVRAVVRTPEPGEAPPPPPPSPEPAPGTVGPPENREEPGAGVTGSGASGVDPGGRQAAASTEDAETPGTPAGTTAATGSGARRGSLVVVWGPPGAPGRTTTAVTLATELATLSGRSLLVDADTEAPSVTQMLGILDDASAIAAVSRQALAGRLDAGALLRSCPALDSSVHVMTGLTRADRWREVPAAALEVVWDVAREAVPWTVVDVGPTLEGDDAGFGPGRHEATMSALNAADVLVVVGAGDPIGMRRLVMALADLADGDVAPSARRVVVVGRVRSSAAGPSPGQAVHEALARFAGVTDPVVVPDDRPAFDKAVMQGTTLDQVAPNSPARDALVHLAHRLTGERHRPRRRRLWSARR</sequence>
<protein>
    <submittedName>
        <fullName evidence="4">CpaE family protein</fullName>
    </submittedName>
</protein>